<protein>
    <submittedName>
        <fullName evidence="4">Amidophosphoribosyltransferase</fullName>
    </submittedName>
</protein>
<evidence type="ECO:0000256" key="2">
    <source>
        <dbReference type="ARBA" id="ARBA00022962"/>
    </source>
</evidence>
<dbReference type="PROSITE" id="PS51278">
    <property type="entry name" value="GATASE_TYPE_2"/>
    <property type="match status" value="1"/>
</dbReference>
<dbReference type="SUPFAM" id="SSF53271">
    <property type="entry name" value="PRTase-like"/>
    <property type="match status" value="1"/>
</dbReference>
<dbReference type="Pfam" id="PF13537">
    <property type="entry name" value="GATase_7"/>
    <property type="match status" value="1"/>
</dbReference>
<evidence type="ECO:0000313" key="4">
    <source>
        <dbReference type="EMBL" id="EQD51903.1"/>
    </source>
</evidence>
<dbReference type="AlphaFoldDB" id="T1A4Q1"/>
<dbReference type="EMBL" id="AUZZ01004811">
    <property type="protein sequence ID" value="EQD51903.1"/>
    <property type="molecule type" value="Genomic_DNA"/>
</dbReference>
<gene>
    <name evidence="4" type="ORF">B2A_06762</name>
</gene>
<dbReference type="SUPFAM" id="SSF56235">
    <property type="entry name" value="N-terminal nucleophile aminohydrolases (Ntn hydrolases)"/>
    <property type="match status" value="1"/>
</dbReference>
<proteinExistence type="predicted"/>
<accession>T1A4Q1</accession>
<sequence length="174" mass="19122">ELKKKGVTFQTQLDTEVLLMVLSREIGEKGLKNGFKNAISLLKGSYSCALVINDKLYAFRDPLGIRPLIFGQVGNHYVVASESSVLDVLGGKIIRDVEPGEVIEFSETGFKVILNSPSLRTAHCMFEYVYFSRPDSVIDGVEVYNTRILMGRQLAKEAPVAADVVVPVPDSGRT</sequence>
<dbReference type="Gene3D" id="3.60.20.10">
    <property type="entry name" value="Glutamine Phosphoribosylpyrophosphate, subunit 1, domain 1"/>
    <property type="match status" value="1"/>
</dbReference>
<comment type="caution">
    <text evidence="4">The sequence shown here is derived from an EMBL/GenBank/DDBJ whole genome shotgun (WGS) entry which is preliminary data.</text>
</comment>
<dbReference type="InterPro" id="IPR017932">
    <property type="entry name" value="GATase_2_dom"/>
</dbReference>
<keyword evidence="1 4" id="KW-0808">Transferase</keyword>
<reference evidence="4" key="2">
    <citation type="journal article" date="2014" name="ISME J.">
        <title>Microbial stratification in low pH oxic and suboxic macroscopic growths along an acid mine drainage.</title>
        <authorList>
            <person name="Mendez-Garcia C."/>
            <person name="Mesa V."/>
            <person name="Sprenger R.R."/>
            <person name="Richter M."/>
            <person name="Diez M.S."/>
            <person name="Solano J."/>
            <person name="Bargiela R."/>
            <person name="Golyshina O.V."/>
            <person name="Manteca A."/>
            <person name="Ramos J.L."/>
            <person name="Gallego J.R."/>
            <person name="Llorente I."/>
            <person name="Martins Dos Santos V.A."/>
            <person name="Jensen O.N."/>
            <person name="Pelaez A.I."/>
            <person name="Sanchez J."/>
            <person name="Ferrer M."/>
        </authorList>
    </citation>
    <scope>NUCLEOTIDE SEQUENCE</scope>
</reference>
<feature type="domain" description="Glutamine amidotransferase type-2" evidence="3">
    <location>
        <begin position="1"/>
        <end position="108"/>
    </location>
</feature>
<name>T1A4Q1_9ZZZZ</name>
<evidence type="ECO:0000256" key="1">
    <source>
        <dbReference type="ARBA" id="ARBA00022679"/>
    </source>
</evidence>
<keyword evidence="4" id="KW-0328">Glycosyltransferase</keyword>
<reference evidence="4" key="1">
    <citation type="submission" date="2013-08" db="EMBL/GenBank/DDBJ databases">
        <authorList>
            <person name="Mendez C."/>
            <person name="Richter M."/>
            <person name="Ferrer M."/>
            <person name="Sanchez J."/>
        </authorList>
    </citation>
    <scope>NUCLEOTIDE SEQUENCE</scope>
</reference>
<organism evidence="4">
    <name type="scientific">mine drainage metagenome</name>
    <dbReference type="NCBI Taxonomy" id="410659"/>
    <lineage>
        <taxon>unclassified sequences</taxon>
        <taxon>metagenomes</taxon>
        <taxon>ecological metagenomes</taxon>
    </lineage>
</organism>
<dbReference type="InterPro" id="IPR029057">
    <property type="entry name" value="PRTase-like"/>
</dbReference>
<feature type="non-terminal residue" evidence="4">
    <location>
        <position position="174"/>
    </location>
</feature>
<keyword evidence="2" id="KW-0315">Glutamine amidotransferase</keyword>
<dbReference type="GO" id="GO:0016757">
    <property type="term" value="F:glycosyltransferase activity"/>
    <property type="evidence" value="ECO:0007669"/>
    <property type="project" value="UniProtKB-KW"/>
</dbReference>
<evidence type="ECO:0000259" key="3">
    <source>
        <dbReference type="PROSITE" id="PS51278"/>
    </source>
</evidence>
<feature type="non-terminal residue" evidence="4">
    <location>
        <position position="1"/>
    </location>
</feature>
<dbReference type="InterPro" id="IPR029055">
    <property type="entry name" value="Ntn_hydrolases_N"/>
</dbReference>
<dbReference type="Gene3D" id="3.40.50.2020">
    <property type="match status" value="1"/>
</dbReference>
<dbReference type="PANTHER" id="PTHR11907">
    <property type="entry name" value="AMIDOPHOSPHORIBOSYLTRANSFERASE"/>
    <property type="match status" value="1"/>
</dbReference>